<reference evidence="3 4" key="1">
    <citation type="submission" date="2024-01" db="EMBL/GenBank/DDBJ databases">
        <title>Genome assemblies of Stephania.</title>
        <authorList>
            <person name="Yang L."/>
        </authorList>
    </citation>
    <scope>NUCLEOTIDE SEQUENCE [LARGE SCALE GENOMIC DNA]</scope>
    <source>
        <strain evidence="3">JXDWG</strain>
        <tissue evidence="3">Leaf</tissue>
    </source>
</reference>
<dbReference type="PANTHER" id="PTHR38357">
    <property type="entry name" value="EXPRESSED PROTEIN"/>
    <property type="match status" value="1"/>
</dbReference>
<protein>
    <submittedName>
        <fullName evidence="3">Uncharacterized protein</fullName>
    </submittedName>
</protein>
<comment type="caution">
    <text evidence="3">The sequence shown here is derived from an EMBL/GenBank/DDBJ whole genome shotgun (WGS) entry which is preliminary data.</text>
</comment>
<feature type="region of interest" description="Disordered" evidence="2">
    <location>
        <begin position="266"/>
        <end position="285"/>
    </location>
</feature>
<keyword evidence="4" id="KW-1185">Reference proteome</keyword>
<evidence type="ECO:0000256" key="2">
    <source>
        <dbReference type="SAM" id="MobiDB-lite"/>
    </source>
</evidence>
<feature type="coiled-coil region" evidence="1">
    <location>
        <begin position="202"/>
        <end position="229"/>
    </location>
</feature>
<sequence length="296" mass="34119">MCSSMSLHFIQCFTWKNSIFPSLSSQSRPPLLTPSPIRAKNVVVASIPARDRVIDFGRHKGCMLGALPSKYLKWVSKNLRAREFEEWARLADEVLEDPVYRDRLEWELAERVLRGECGSGVLKWSENESSVLSLLEISERFGWDNDDKVGWKRIDFSLLGTSKGGRIPRKGFGSMSSSERDLGEFEVREGKVWGSIRSVGGRRVERRERQRLRRDLRKDENQNRRVEGNSNLFPGREGLLRKVIDSRKLSKDGLFDVESRRCEQYEDRNGRVEGNSSPFPGREGLLRKVLDSRKPF</sequence>
<dbReference type="Proteomes" id="UP001419268">
    <property type="component" value="Unassembled WGS sequence"/>
</dbReference>
<evidence type="ECO:0000313" key="3">
    <source>
        <dbReference type="EMBL" id="KAK9099732.1"/>
    </source>
</evidence>
<organism evidence="3 4">
    <name type="scientific">Stephania cephalantha</name>
    <dbReference type="NCBI Taxonomy" id="152367"/>
    <lineage>
        <taxon>Eukaryota</taxon>
        <taxon>Viridiplantae</taxon>
        <taxon>Streptophyta</taxon>
        <taxon>Embryophyta</taxon>
        <taxon>Tracheophyta</taxon>
        <taxon>Spermatophyta</taxon>
        <taxon>Magnoliopsida</taxon>
        <taxon>Ranunculales</taxon>
        <taxon>Menispermaceae</taxon>
        <taxon>Menispermoideae</taxon>
        <taxon>Cissampelideae</taxon>
        <taxon>Stephania</taxon>
    </lineage>
</organism>
<dbReference type="GO" id="GO:0009536">
    <property type="term" value="C:plastid"/>
    <property type="evidence" value="ECO:0007669"/>
    <property type="project" value="TreeGrafter"/>
</dbReference>
<proteinExistence type="predicted"/>
<dbReference type="EMBL" id="JBBNAG010000010">
    <property type="protein sequence ID" value="KAK9099732.1"/>
    <property type="molecule type" value="Genomic_DNA"/>
</dbReference>
<dbReference type="AlphaFoldDB" id="A0AAP0HW27"/>
<gene>
    <name evidence="3" type="ORF">Scep_023162</name>
</gene>
<evidence type="ECO:0000313" key="4">
    <source>
        <dbReference type="Proteomes" id="UP001419268"/>
    </source>
</evidence>
<dbReference type="PANTHER" id="PTHR38357:SF1">
    <property type="entry name" value="EXPRESSED PROTEIN"/>
    <property type="match status" value="1"/>
</dbReference>
<keyword evidence="1" id="KW-0175">Coiled coil</keyword>
<name>A0AAP0HW27_9MAGN</name>
<accession>A0AAP0HW27</accession>
<evidence type="ECO:0000256" key="1">
    <source>
        <dbReference type="SAM" id="Coils"/>
    </source>
</evidence>